<dbReference type="GO" id="GO:0010509">
    <property type="term" value="P:intracellular polyamine homeostasis"/>
    <property type="evidence" value="ECO:0007669"/>
    <property type="project" value="TreeGrafter"/>
</dbReference>
<feature type="compositionally biased region" description="Basic and acidic residues" evidence="6">
    <location>
        <begin position="32"/>
        <end position="42"/>
    </location>
</feature>
<dbReference type="InterPro" id="IPR020846">
    <property type="entry name" value="MFS_dom"/>
</dbReference>
<evidence type="ECO:0000256" key="7">
    <source>
        <dbReference type="SAM" id="Phobius"/>
    </source>
</evidence>
<dbReference type="EMBL" id="MIKG01000009">
    <property type="protein sequence ID" value="RAO69369.1"/>
    <property type="molecule type" value="Genomic_DNA"/>
</dbReference>
<keyword evidence="4 7" id="KW-0472">Membrane</keyword>
<dbReference type="Pfam" id="PF04082">
    <property type="entry name" value="Fungal_trans"/>
    <property type="match status" value="1"/>
</dbReference>
<evidence type="ECO:0000256" key="4">
    <source>
        <dbReference type="ARBA" id="ARBA00023136"/>
    </source>
</evidence>
<feature type="transmembrane region" description="Helical" evidence="7">
    <location>
        <begin position="697"/>
        <end position="721"/>
    </location>
</feature>
<feature type="transmembrane region" description="Helical" evidence="7">
    <location>
        <begin position="733"/>
        <end position="753"/>
    </location>
</feature>
<feature type="transmembrane region" description="Helical" evidence="7">
    <location>
        <begin position="1034"/>
        <end position="1051"/>
    </location>
</feature>
<dbReference type="InterPro" id="IPR011701">
    <property type="entry name" value="MFS"/>
</dbReference>
<feature type="transmembrane region" description="Helical" evidence="7">
    <location>
        <begin position="990"/>
        <end position="1013"/>
    </location>
</feature>
<dbReference type="RefSeq" id="XP_040733885.1">
    <property type="nucleotide sequence ID" value="XM_040877851.1"/>
</dbReference>
<dbReference type="STRING" id="1196081.A0A364L0M9"/>
<dbReference type="PANTHER" id="PTHR23502:SF5">
    <property type="entry name" value="QUINIDINE RESISTANCE PROTEIN 3"/>
    <property type="match status" value="1"/>
</dbReference>
<accession>A0A364L0M9</accession>
<dbReference type="Proteomes" id="UP000249363">
    <property type="component" value="Unassembled WGS sequence"/>
</dbReference>
<feature type="region of interest" description="Disordered" evidence="6">
    <location>
        <begin position="195"/>
        <end position="215"/>
    </location>
</feature>
<evidence type="ECO:0000256" key="6">
    <source>
        <dbReference type="SAM" id="MobiDB-lite"/>
    </source>
</evidence>
<protein>
    <recommendedName>
        <fullName evidence="8">Major facilitator superfamily (MFS) profile domain-containing protein</fullName>
    </recommendedName>
</protein>
<dbReference type="CDD" id="cd12148">
    <property type="entry name" value="fungal_TF_MHR"/>
    <property type="match status" value="1"/>
</dbReference>
<sequence>MATGQIRSKDSCLLSFTSFTVCRPTPSPASTRSDHHCTHQDEPSPDGPAIEAVSVKTASALRYLSTAEAVLSCTFVQPPPKKRRGVQLSETLVTADPLQTDPGTPQPTDLDWTLDGFPVTAFQIFGQDFEDFSQLPSSSLFPSHYDLPFPTNELCTPDDSLKLPQNEREISPETTAVSQSTSDSAAALYRDQLAGADAAQRQRQGNDAGLSSSGQSLDDAKGFISQYLGFSGDLETQKIFKSNYRRVYKGSPSAVPSGDLTLPVHFIQYPCEINRSANHVLESLRIQEETDRAKLEELVLPEFGPRLVGLFFRYIFPSFPVLSRTCMGLRSETLIPNLSAQRTVPSSLLAAVYALAVPFCRYDPVLCVSHMLNMPPTADLWAAAQEGALRETENPRLSTLQTAQLCLQRPLDRGDTAMKFSSRQALLSLIVSLSGKFGLHLDCISWSISAWEKRLRRRLWWIIFSEATWSSLLAGHPHPISDDDWIMTPLTSNDFVIDNIFCPSEETNRRPRADQEPCLHCHSGYDFKLLATLSVIANDVLKTFFTLRATQQMGSDMNASLEAAQRLIRQLELWHADLPSHLRADSTRQASTLQSSFHSASGARLRLSYLTLGILVYRAVFRSLVTSTSSPSSAPASVSASFPQQSRSDSAFILQFKVAATDWLENVIMYTETLTARDQSSFWFSYNARNVTRRMKYVLTSIVSLAGMAAPLGSTILMPVIKDIATAFGTTATVVNLSVGFYSLAVAFTPLWWSYFSERYGRRAIYLISFFLLVVFNVLSAVSVNIGMFIAMRILAGGACASVQAVGAGTISDLWDVKERGSAMGIFFLGPMLGPLLSPIIGGAVAIEWGWRSTQWVMVIYGALVFILVLFLLPETSTLQHRPRNTDGGSSLAVYAHIDNVFSSAPYSYSALIVGLTYIPSALGAIIGSFCGGRWTDYIMRREANKAKRYNEKGDLQFIPQDRMRENVWIGALLYPAAMVWFGWTADKGIFWLVLCLSTFFYGLGMMLASNVMTTMLTEFVPKRSSTGVAVNNLLRNTLACVALVVADPLIKAIGTGWLTTIAAIICWIGSLALVPMIYKADKWSKEMAEKLSKVSI</sequence>
<feature type="transmembrane region" description="Helical" evidence="7">
    <location>
        <begin position="823"/>
        <end position="847"/>
    </location>
</feature>
<feature type="transmembrane region" description="Helical" evidence="7">
    <location>
        <begin position="853"/>
        <end position="873"/>
    </location>
</feature>
<feature type="region of interest" description="Disordered" evidence="6">
    <location>
        <begin position="156"/>
        <end position="182"/>
    </location>
</feature>
<evidence type="ECO:0000256" key="2">
    <source>
        <dbReference type="ARBA" id="ARBA00022692"/>
    </source>
</evidence>
<reference evidence="9 10" key="1">
    <citation type="journal article" date="2017" name="Biotechnol. Biofuels">
        <title>Differential beta-glucosidase expression as a function of carbon source availability in Talaromyces amestolkiae: a genomic and proteomic approach.</title>
        <authorList>
            <person name="de Eugenio L.I."/>
            <person name="Mendez-Liter J.A."/>
            <person name="Nieto-Dominguez M."/>
            <person name="Alonso L."/>
            <person name="Gil-Munoz J."/>
            <person name="Barriuso J."/>
            <person name="Prieto A."/>
            <person name="Martinez M.J."/>
        </authorList>
    </citation>
    <scope>NUCLEOTIDE SEQUENCE [LARGE SCALE GENOMIC DNA]</scope>
    <source>
        <strain evidence="9 10">CIB</strain>
    </source>
</reference>
<dbReference type="SUPFAM" id="SSF103473">
    <property type="entry name" value="MFS general substrate transporter"/>
    <property type="match status" value="1"/>
</dbReference>
<feature type="compositionally biased region" description="Low complexity" evidence="6">
    <location>
        <begin position="195"/>
        <end position="209"/>
    </location>
</feature>
<evidence type="ECO:0000256" key="1">
    <source>
        <dbReference type="ARBA" id="ARBA00004141"/>
    </source>
</evidence>
<comment type="caution">
    <text evidence="9">The sequence shown here is derived from an EMBL/GenBank/DDBJ whole genome shotgun (WGS) entry which is preliminary data.</text>
</comment>
<dbReference type="GO" id="GO:0005886">
    <property type="term" value="C:plasma membrane"/>
    <property type="evidence" value="ECO:0007669"/>
    <property type="project" value="TreeGrafter"/>
</dbReference>
<feature type="compositionally biased region" description="Polar residues" evidence="6">
    <location>
        <begin position="172"/>
        <end position="182"/>
    </location>
</feature>
<dbReference type="CDD" id="cd17323">
    <property type="entry name" value="MFS_Tpo1_MDR_like"/>
    <property type="match status" value="1"/>
</dbReference>
<name>A0A364L0M9_TALAM</name>
<dbReference type="PROSITE" id="PS50850">
    <property type="entry name" value="MFS"/>
    <property type="match status" value="1"/>
</dbReference>
<feature type="domain" description="Major facilitator superfamily (MFS) profile" evidence="8">
    <location>
        <begin position="699"/>
        <end position="1082"/>
    </location>
</feature>
<feature type="transmembrane region" description="Helical" evidence="7">
    <location>
        <begin position="790"/>
        <end position="811"/>
    </location>
</feature>
<dbReference type="GO" id="GO:0008270">
    <property type="term" value="F:zinc ion binding"/>
    <property type="evidence" value="ECO:0007669"/>
    <property type="project" value="InterPro"/>
</dbReference>
<feature type="region of interest" description="Disordered" evidence="6">
    <location>
        <begin position="25"/>
        <end position="49"/>
    </location>
</feature>
<feature type="transmembrane region" description="Helical" evidence="7">
    <location>
        <begin position="765"/>
        <end position="784"/>
    </location>
</feature>
<evidence type="ECO:0000256" key="3">
    <source>
        <dbReference type="ARBA" id="ARBA00022989"/>
    </source>
</evidence>
<keyword evidence="3 7" id="KW-1133">Transmembrane helix</keyword>
<dbReference type="GO" id="GO:0006351">
    <property type="term" value="P:DNA-templated transcription"/>
    <property type="evidence" value="ECO:0007669"/>
    <property type="project" value="InterPro"/>
</dbReference>
<dbReference type="InterPro" id="IPR036259">
    <property type="entry name" value="MFS_trans_sf"/>
</dbReference>
<organism evidence="9 10">
    <name type="scientific">Talaromyces amestolkiae</name>
    <dbReference type="NCBI Taxonomy" id="1196081"/>
    <lineage>
        <taxon>Eukaryota</taxon>
        <taxon>Fungi</taxon>
        <taxon>Dikarya</taxon>
        <taxon>Ascomycota</taxon>
        <taxon>Pezizomycotina</taxon>
        <taxon>Eurotiomycetes</taxon>
        <taxon>Eurotiomycetidae</taxon>
        <taxon>Eurotiales</taxon>
        <taxon>Trichocomaceae</taxon>
        <taxon>Talaromyces</taxon>
        <taxon>Talaromyces sect. Talaromyces</taxon>
    </lineage>
</organism>
<feature type="transmembrane region" description="Helical" evidence="7">
    <location>
        <begin position="967"/>
        <end position="984"/>
    </location>
</feature>
<proteinExistence type="predicted"/>
<keyword evidence="10" id="KW-1185">Reference proteome</keyword>
<evidence type="ECO:0000259" key="8">
    <source>
        <dbReference type="PROSITE" id="PS50850"/>
    </source>
</evidence>
<gene>
    <name evidence="9" type="ORF">BHQ10_005381</name>
</gene>
<dbReference type="GO" id="GO:0003677">
    <property type="term" value="F:DNA binding"/>
    <property type="evidence" value="ECO:0007669"/>
    <property type="project" value="InterPro"/>
</dbReference>
<dbReference type="Pfam" id="PF07690">
    <property type="entry name" value="MFS_1"/>
    <property type="match status" value="1"/>
</dbReference>
<dbReference type="InterPro" id="IPR007219">
    <property type="entry name" value="XnlR_reg_dom"/>
</dbReference>
<comment type="subcellular location">
    <subcellularLocation>
        <location evidence="1">Membrane</location>
        <topology evidence="1">Multi-pass membrane protein</topology>
    </subcellularLocation>
</comment>
<evidence type="ECO:0000313" key="10">
    <source>
        <dbReference type="Proteomes" id="UP000249363"/>
    </source>
</evidence>
<dbReference type="GeneID" id="63794597"/>
<evidence type="ECO:0000256" key="5">
    <source>
        <dbReference type="ARBA" id="ARBA00023242"/>
    </source>
</evidence>
<keyword evidence="2 7" id="KW-0812">Transmembrane</keyword>
<dbReference type="OrthoDB" id="3936150at2759"/>
<dbReference type="AlphaFoldDB" id="A0A364L0M9"/>
<feature type="compositionally biased region" description="Basic and acidic residues" evidence="6">
    <location>
        <begin position="159"/>
        <end position="171"/>
    </location>
</feature>
<keyword evidence="5" id="KW-0539">Nucleus</keyword>
<dbReference type="GO" id="GO:0015203">
    <property type="term" value="F:polyamine transmembrane transporter activity"/>
    <property type="evidence" value="ECO:0007669"/>
    <property type="project" value="TreeGrafter"/>
</dbReference>
<evidence type="ECO:0000313" key="9">
    <source>
        <dbReference type="EMBL" id="RAO69369.1"/>
    </source>
</evidence>
<feature type="transmembrane region" description="Helical" evidence="7">
    <location>
        <begin position="1057"/>
        <end position="1079"/>
    </location>
</feature>
<dbReference type="Gene3D" id="1.20.1250.20">
    <property type="entry name" value="MFS general substrate transporter like domains"/>
    <property type="match status" value="1"/>
</dbReference>
<dbReference type="PANTHER" id="PTHR23502">
    <property type="entry name" value="MAJOR FACILITATOR SUPERFAMILY"/>
    <property type="match status" value="1"/>
</dbReference>